<sequence length="91" mass="10332">MHSCIMRANVVHCPQCIVYLGSFDNAATNVSLKNTFEVLSCSLSFFQLCQVSFQTKLFQTFFYKMSLKYILPFKGSLNAIILTVLSKVSYI</sequence>
<dbReference type="HOGENOM" id="CLU_2430809_0_0_1"/>
<organism evidence="1">
    <name type="scientific">Oryza nivara</name>
    <name type="common">Indian wild rice</name>
    <name type="synonym">Oryza sativa f. spontanea</name>
    <dbReference type="NCBI Taxonomy" id="4536"/>
    <lineage>
        <taxon>Eukaryota</taxon>
        <taxon>Viridiplantae</taxon>
        <taxon>Streptophyta</taxon>
        <taxon>Embryophyta</taxon>
        <taxon>Tracheophyta</taxon>
        <taxon>Spermatophyta</taxon>
        <taxon>Magnoliopsida</taxon>
        <taxon>Liliopsida</taxon>
        <taxon>Poales</taxon>
        <taxon>Poaceae</taxon>
        <taxon>BOP clade</taxon>
        <taxon>Oryzoideae</taxon>
        <taxon>Oryzeae</taxon>
        <taxon>Oryzinae</taxon>
        <taxon>Oryza</taxon>
    </lineage>
</organism>
<proteinExistence type="predicted"/>
<accession>A0A0E0I3M8</accession>
<name>A0A0E0I3M8_ORYNI</name>
<reference evidence="1" key="2">
    <citation type="submission" date="2018-04" db="EMBL/GenBank/DDBJ databases">
        <title>OnivRS2 (Oryza nivara Reference Sequence Version 2).</title>
        <authorList>
            <person name="Zhang J."/>
            <person name="Kudrna D."/>
            <person name="Lee S."/>
            <person name="Talag J."/>
            <person name="Rajasekar S."/>
            <person name="Welchert J."/>
            <person name="Hsing Y.-I."/>
            <person name="Wing R.A."/>
        </authorList>
    </citation>
    <scope>NUCLEOTIDE SEQUENCE [LARGE SCALE GENOMIC DNA]</scope>
    <source>
        <strain evidence="1">SL10</strain>
    </source>
</reference>
<keyword evidence="2" id="KW-1185">Reference proteome</keyword>
<protein>
    <submittedName>
        <fullName evidence="1">Uncharacterized protein</fullName>
    </submittedName>
</protein>
<dbReference type="EnsemblPlants" id="ONIVA07G20680.1">
    <property type="protein sequence ID" value="ONIVA07G20680.1"/>
    <property type="gene ID" value="ONIVA07G20680"/>
</dbReference>
<dbReference type="Gramene" id="ONIVA07G20680.1">
    <property type="protein sequence ID" value="ONIVA07G20680.1"/>
    <property type="gene ID" value="ONIVA07G20680"/>
</dbReference>
<evidence type="ECO:0000313" key="2">
    <source>
        <dbReference type="Proteomes" id="UP000006591"/>
    </source>
</evidence>
<dbReference type="Proteomes" id="UP000006591">
    <property type="component" value="Chromosome 7"/>
</dbReference>
<dbReference type="AlphaFoldDB" id="A0A0E0I3M8"/>
<evidence type="ECO:0000313" key="1">
    <source>
        <dbReference type="EnsemblPlants" id="ONIVA07G20680.1"/>
    </source>
</evidence>
<reference evidence="1" key="1">
    <citation type="submission" date="2015-04" db="UniProtKB">
        <authorList>
            <consortium name="EnsemblPlants"/>
        </authorList>
    </citation>
    <scope>IDENTIFICATION</scope>
    <source>
        <strain evidence="1">SL10</strain>
    </source>
</reference>